<organism evidence="4 5">
    <name type="scientific">Aneurinibacillus thermoaerophilus</name>
    <dbReference type="NCBI Taxonomy" id="143495"/>
    <lineage>
        <taxon>Bacteria</taxon>
        <taxon>Bacillati</taxon>
        <taxon>Bacillota</taxon>
        <taxon>Bacilli</taxon>
        <taxon>Bacillales</taxon>
        <taxon>Paenibacillaceae</taxon>
        <taxon>Aneurinibacillus group</taxon>
        <taxon>Aneurinibacillus</taxon>
    </lineage>
</organism>
<evidence type="ECO:0000259" key="3">
    <source>
        <dbReference type="Pfam" id="PF03816"/>
    </source>
</evidence>
<reference evidence="4 5" key="1">
    <citation type="submission" date="2016-10" db="EMBL/GenBank/DDBJ databases">
        <authorList>
            <person name="de Groot N.N."/>
        </authorList>
    </citation>
    <scope>NUCLEOTIDE SEQUENCE [LARGE SCALE GENOMIC DNA]</scope>
    <source>
        <strain evidence="4 5">L 420-91</strain>
    </source>
</reference>
<dbReference type="Pfam" id="PF03816">
    <property type="entry name" value="LytR_cpsA_psr"/>
    <property type="match status" value="1"/>
</dbReference>
<name>A0A1G7WXG3_ANETH</name>
<accession>A0A1G7WXG3</accession>
<gene>
    <name evidence="4" type="ORF">SAMN04489735_1002197</name>
</gene>
<dbReference type="PANTHER" id="PTHR33392:SF6">
    <property type="entry name" value="POLYISOPRENYL-TEICHOIC ACID--PEPTIDOGLYCAN TEICHOIC ACID TRANSFERASE TAGU"/>
    <property type="match status" value="1"/>
</dbReference>
<dbReference type="RefSeq" id="WP_057899631.1">
    <property type="nucleotide sequence ID" value="NZ_JARLVS010000003.1"/>
</dbReference>
<dbReference type="AlphaFoldDB" id="A0A1G7WXG3"/>
<evidence type="ECO:0000256" key="2">
    <source>
        <dbReference type="SAM" id="MobiDB-lite"/>
    </source>
</evidence>
<feature type="compositionally biased region" description="Basic and acidic residues" evidence="2">
    <location>
        <begin position="378"/>
        <end position="455"/>
    </location>
</feature>
<dbReference type="EMBL" id="FNDE01000002">
    <property type="protein sequence ID" value="SDG76576.1"/>
    <property type="molecule type" value="Genomic_DNA"/>
</dbReference>
<feature type="region of interest" description="Disordered" evidence="2">
    <location>
        <begin position="357"/>
        <end position="495"/>
    </location>
</feature>
<dbReference type="NCBIfam" id="TIGR00350">
    <property type="entry name" value="lytR_cpsA_psr"/>
    <property type="match status" value="1"/>
</dbReference>
<dbReference type="InterPro" id="IPR050922">
    <property type="entry name" value="LytR/CpsA/Psr_CW_biosynth"/>
</dbReference>
<dbReference type="Proteomes" id="UP000198956">
    <property type="component" value="Unassembled WGS sequence"/>
</dbReference>
<feature type="region of interest" description="Disordered" evidence="2">
    <location>
        <begin position="1"/>
        <end position="23"/>
    </location>
</feature>
<evidence type="ECO:0000313" key="4">
    <source>
        <dbReference type="EMBL" id="SDG76576.1"/>
    </source>
</evidence>
<evidence type="ECO:0000313" key="5">
    <source>
        <dbReference type="Proteomes" id="UP000198956"/>
    </source>
</evidence>
<comment type="similarity">
    <text evidence="1">Belongs to the LytR/CpsA/Psr (LCP) family.</text>
</comment>
<dbReference type="PANTHER" id="PTHR33392">
    <property type="entry name" value="POLYISOPRENYL-TEICHOIC ACID--PEPTIDOGLYCAN TEICHOIC ACID TRANSFERASE TAGU"/>
    <property type="match status" value="1"/>
</dbReference>
<protein>
    <submittedName>
        <fullName evidence="4">Cell envelope-related function transcriptional attenuator common domain-containing protein</fullName>
    </submittedName>
</protein>
<feature type="compositionally biased region" description="Basic and acidic residues" evidence="2">
    <location>
        <begin position="481"/>
        <end position="495"/>
    </location>
</feature>
<sequence length="495" mass="55678">MRDSYMSQELSRKASKSKEKARKAKRKRKWLTIFTIILFIMGGSATAAYLKFQSFIHNIQDKAELSTKEAGVAKAETIYEADKPMSIVLLGKDSRGENEEYGGGLTDVMILMTLNPETKKITMLSIPRDTRVVIPGETLDHKINFVYKRGEMMREEAEQKKEEPEETGVSLVKKTLESIYGIPVNNYVLIDFEGFRKGIDALGGIEVNVDRRLVYHDPTDGTSIDLNPGLQTLNGKQALDFVRHRHDDRGLKYYSTDYERNDRQVAVIQAAMEKMKSFSGIANFFKVLDAVGENVKTDLSLEQMKALAMTFGKLDASSIVKLENTGVDWDAKTSRTIIPQETLDKNRVALQLSMGIDPSTVTSYNDSPAGGRTRSKKTLGEEEIKKTAAEGEKKPAHSKRGEAWKEEEPKKQTRKTKSSEEEDKHSKSSERKKKSSDNDSEHNKESNRLDREKSVSENVSSHSKNERPDAPEAPTPPEAPEEPRVPKVEGNKDEK</sequence>
<evidence type="ECO:0000256" key="1">
    <source>
        <dbReference type="ARBA" id="ARBA00006068"/>
    </source>
</evidence>
<feature type="domain" description="Cell envelope-related transcriptional attenuator" evidence="3">
    <location>
        <begin position="106"/>
        <end position="277"/>
    </location>
</feature>
<dbReference type="InterPro" id="IPR004474">
    <property type="entry name" value="LytR_CpsA_psr"/>
</dbReference>
<dbReference type="Gene3D" id="3.40.630.190">
    <property type="entry name" value="LCP protein"/>
    <property type="match status" value="1"/>
</dbReference>
<proteinExistence type="inferred from homology"/>